<dbReference type="GeneTree" id="ENSGT00940000164792"/>
<reference evidence="1" key="2">
    <citation type="submission" date="2025-09" db="UniProtKB">
        <authorList>
            <consortium name="Ensembl"/>
        </authorList>
    </citation>
    <scope>IDENTIFICATION</scope>
</reference>
<dbReference type="GO" id="GO:0006178">
    <property type="term" value="P:guanine salvage"/>
    <property type="evidence" value="ECO:0007669"/>
    <property type="project" value="TreeGrafter"/>
</dbReference>
<evidence type="ECO:0000313" key="1">
    <source>
        <dbReference type="Ensembl" id="ENSSTUP00000073117.1"/>
    </source>
</evidence>
<dbReference type="InterPro" id="IPR029057">
    <property type="entry name" value="PRTase-like"/>
</dbReference>
<dbReference type="PANTHER" id="PTHR43340:SF8">
    <property type="entry name" value="HYPOXANTHINE PHOSPHORIBOSYLTRANSFERASE"/>
    <property type="match status" value="1"/>
</dbReference>
<dbReference type="GO" id="GO:0004422">
    <property type="term" value="F:hypoxanthine phosphoribosyltransferase activity"/>
    <property type="evidence" value="ECO:0007669"/>
    <property type="project" value="TreeGrafter"/>
</dbReference>
<dbReference type="GO" id="GO:0000287">
    <property type="term" value="F:magnesium ion binding"/>
    <property type="evidence" value="ECO:0007669"/>
    <property type="project" value="TreeGrafter"/>
</dbReference>
<dbReference type="Ensembl" id="ENSSTUT00000077604.1">
    <property type="protein sequence ID" value="ENSSTUP00000073117.1"/>
    <property type="gene ID" value="ENSSTUG00000031927.1"/>
</dbReference>
<evidence type="ECO:0000313" key="2">
    <source>
        <dbReference type="Proteomes" id="UP000472277"/>
    </source>
</evidence>
<dbReference type="GO" id="GO:0032264">
    <property type="term" value="P:IMP salvage"/>
    <property type="evidence" value="ECO:0007669"/>
    <property type="project" value="TreeGrafter"/>
</dbReference>
<dbReference type="GO" id="GO:0005829">
    <property type="term" value="C:cytosol"/>
    <property type="evidence" value="ECO:0007669"/>
    <property type="project" value="TreeGrafter"/>
</dbReference>
<name>A0A674BPV4_SALTR</name>
<accession>A0A674BPV4</accession>
<reference evidence="1" key="1">
    <citation type="submission" date="2025-08" db="UniProtKB">
        <authorList>
            <consortium name="Ensembl"/>
        </authorList>
    </citation>
    <scope>IDENTIFICATION</scope>
</reference>
<dbReference type="InParanoid" id="A0A674BPV4"/>
<sequence>MAIIFSLQDHDWSGYSLELLNYPKHYSVYLEDVRIPYAGYQFCADLVESIKALSRKSHHTLPISVNFIRLKSYVNDQSTKDLHIIGAEDFSFLTGKVSSTAIVDTGKIMKTLLKQVEAFRPKRIKAAGLDRRMQRSISVCNKAFLWAWIPSEFIFLLSLELKQILLF</sequence>
<dbReference type="Proteomes" id="UP000472277">
    <property type="component" value="Chromosome 31"/>
</dbReference>
<protein>
    <submittedName>
        <fullName evidence="1">Phosphoribosyl transferase domain containing 1b</fullName>
    </submittedName>
</protein>
<proteinExistence type="predicted"/>
<organism evidence="1 2">
    <name type="scientific">Salmo trutta</name>
    <name type="common">Brown trout</name>
    <dbReference type="NCBI Taxonomy" id="8032"/>
    <lineage>
        <taxon>Eukaryota</taxon>
        <taxon>Metazoa</taxon>
        <taxon>Chordata</taxon>
        <taxon>Craniata</taxon>
        <taxon>Vertebrata</taxon>
        <taxon>Euteleostomi</taxon>
        <taxon>Actinopterygii</taxon>
        <taxon>Neopterygii</taxon>
        <taxon>Teleostei</taxon>
        <taxon>Protacanthopterygii</taxon>
        <taxon>Salmoniformes</taxon>
        <taxon>Salmonidae</taxon>
        <taxon>Salmoninae</taxon>
        <taxon>Salmo</taxon>
    </lineage>
</organism>
<dbReference type="AlphaFoldDB" id="A0A674BPV4"/>
<dbReference type="InterPro" id="IPR050408">
    <property type="entry name" value="HGPRT"/>
</dbReference>
<dbReference type="GO" id="GO:0032263">
    <property type="term" value="P:GMP salvage"/>
    <property type="evidence" value="ECO:0007669"/>
    <property type="project" value="TreeGrafter"/>
</dbReference>
<dbReference type="GO" id="GO:0046100">
    <property type="term" value="P:hypoxanthine metabolic process"/>
    <property type="evidence" value="ECO:0007669"/>
    <property type="project" value="TreeGrafter"/>
</dbReference>
<dbReference type="SUPFAM" id="SSF53271">
    <property type="entry name" value="PRTase-like"/>
    <property type="match status" value="1"/>
</dbReference>
<dbReference type="PANTHER" id="PTHR43340">
    <property type="entry name" value="HYPOXANTHINE-GUANINE PHOSPHORIBOSYLTRANSFERASE"/>
    <property type="match status" value="1"/>
</dbReference>
<dbReference type="Gene3D" id="3.40.50.2020">
    <property type="match status" value="1"/>
</dbReference>
<keyword evidence="2" id="KW-1185">Reference proteome</keyword>